<protein>
    <submittedName>
        <fullName evidence="7">Sigma-70 family RNA polymerase sigma factor</fullName>
    </submittedName>
</protein>
<dbReference type="GO" id="GO:0016987">
    <property type="term" value="F:sigma factor activity"/>
    <property type="evidence" value="ECO:0007669"/>
    <property type="project" value="UniProtKB-KW"/>
</dbReference>
<gene>
    <name evidence="7" type="ORF">ABIQ69_01155</name>
</gene>
<evidence type="ECO:0000256" key="3">
    <source>
        <dbReference type="ARBA" id="ARBA00023125"/>
    </source>
</evidence>
<dbReference type="PRINTS" id="PR00046">
    <property type="entry name" value="SIGMA70FCT"/>
</dbReference>
<dbReference type="GO" id="GO:0006352">
    <property type="term" value="P:DNA-templated transcription initiation"/>
    <property type="evidence" value="ECO:0007669"/>
    <property type="project" value="InterPro"/>
</dbReference>
<dbReference type="Pfam" id="PF04542">
    <property type="entry name" value="Sigma70_r2"/>
    <property type="match status" value="1"/>
</dbReference>
<keyword evidence="1" id="KW-0805">Transcription regulation</keyword>
<dbReference type="InterPro" id="IPR000943">
    <property type="entry name" value="RNA_pol_sigma70"/>
</dbReference>
<dbReference type="PANTHER" id="PTHR30385">
    <property type="entry name" value="SIGMA FACTOR F FLAGELLAR"/>
    <property type="match status" value="1"/>
</dbReference>
<feature type="domain" description="RNA polymerase sigma-70 region 2" evidence="5">
    <location>
        <begin position="12"/>
        <end position="82"/>
    </location>
</feature>
<keyword evidence="4" id="KW-0804">Transcription</keyword>
<keyword evidence="2" id="KW-0731">Sigma factor</keyword>
<organism evidence="7">
    <name type="scientific">Agromyces sp. G08B096</name>
    <dbReference type="NCBI Taxonomy" id="3156399"/>
    <lineage>
        <taxon>Bacteria</taxon>
        <taxon>Bacillati</taxon>
        <taxon>Actinomycetota</taxon>
        <taxon>Actinomycetes</taxon>
        <taxon>Micrococcales</taxon>
        <taxon>Microbacteriaceae</taxon>
        <taxon>Agromyces</taxon>
    </lineage>
</organism>
<evidence type="ECO:0000259" key="6">
    <source>
        <dbReference type="Pfam" id="PF04545"/>
    </source>
</evidence>
<dbReference type="InterPro" id="IPR014284">
    <property type="entry name" value="RNA_pol_sigma-70_dom"/>
</dbReference>
<accession>A0AAU7W996</accession>
<reference evidence="7" key="1">
    <citation type="submission" date="2024-05" db="EMBL/GenBank/DDBJ databases">
        <authorList>
            <person name="Yu L."/>
        </authorList>
    </citation>
    <scope>NUCLEOTIDE SEQUENCE</scope>
    <source>
        <strain evidence="7">G08B096</strain>
    </source>
</reference>
<evidence type="ECO:0000256" key="1">
    <source>
        <dbReference type="ARBA" id="ARBA00023015"/>
    </source>
</evidence>
<keyword evidence="3" id="KW-0238">DNA-binding</keyword>
<dbReference type="SUPFAM" id="SSF88659">
    <property type="entry name" value="Sigma3 and sigma4 domains of RNA polymerase sigma factors"/>
    <property type="match status" value="2"/>
</dbReference>
<dbReference type="AlphaFoldDB" id="A0AAU7W996"/>
<dbReference type="Gene3D" id="1.10.1740.10">
    <property type="match status" value="1"/>
</dbReference>
<dbReference type="RefSeq" id="WP_350348565.1">
    <property type="nucleotide sequence ID" value="NZ_CP158374.1"/>
</dbReference>
<dbReference type="InterPro" id="IPR007627">
    <property type="entry name" value="RNA_pol_sigma70_r2"/>
</dbReference>
<dbReference type="Pfam" id="PF04545">
    <property type="entry name" value="Sigma70_r4"/>
    <property type="match status" value="1"/>
</dbReference>
<feature type="domain" description="RNA polymerase sigma-70 region 4" evidence="6">
    <location>
        <begin position="171"/>
        <end position="218"/>
    </location>
</feature>
<dbReference type="GO" id="GO:0003677">
    <property type="term" value="F:DNA binding"/>
    <property type="evidence" value="ECO:0007669"/>
    <property type="project" value="UniProtKB-KW"/>
</dbReference>
<evidence type="ECO:0000259" key="5">
    <source>
        <dbReference type="Pfam" id="PF04542"/>
    </source>
</evidence>
<dbReference type="InterPro" id="IPR013325">
    <property type="entry name" value="RNA_pol_sigma_r2"/>
</dbReference>
<evidence type="ECO:0000313" key="7">
    <source>
        <dbReference type="EMBL" id="XBX82548.1"/>
    </source>
</evidence>
<evidence type="ECO:0000256" key="2">
    <source>
        <dbReference type="ARBA" id="ARBA00023082"/>
    </source>
</evidence>
<dbReference type="InterPro" id="IPR007630">
    <property type="entry name" value="RNA_pol_sigma70_r4"/>
</dbReference>
<dbReference type="NCBIfam" id="TIGR02937">
    <property type="entry name" value="sigma70-ECF"/>
    <property type="match status" value="1"/>
</dbReference>
<evidence type="ECO:0000256" key="4">
    <source>
        <dbReference type="ARBA" id="ARBA00023163"/>
    </source>
</evidence>
<dbReference type="InterPro" id="IPR013324">
    <property type="entry name" value="RNA_pol_sigma_r3/r4-like"/>
</dbReference>
<name>A0AAU7W996_9MICO</name>
<dbReference type="EMBL" id="CP158374">
    <property type="protein sequence ID" value="XBX82548.1"/>
    <property type="molecule type" value="Genomic_DNA"/>
</dbReference>
<dbReference type="Gene3D" id="1.20.140.160">
    <property type="match status" value="1"/>
</dbReference>
<sequence length="262" mass="28725">MNRTTTSRDRMIVEHLPLVGFLVSRVMASATHLSRDDLAQAGAVALVQAVDAYDEARGVPFGAYARERILGAIRDEMRAADWAKRSTRQTIKRTLAVQEELHGTLGRQPSTAELASALGVDQATAAEQASLANRRIGPFDETFAGSESADVPLPDTEIMVRERVDFVRHAVQALPERLRYVVEAIYLEDRTVTELAAELGVTHSAVSQQRTEALRLLRLGTAGYHDQEQLPQETPAAATGRARRYLDELAGRLGVPAVDHVH</sequence>
<proteinExistence type="predicted"/>
<dbReference type="SUPFAM" id="SSF88946">
    <property type="entry name" value="Sigma2 domain of RNA polymerase sigma factors"/>
    <property type="match status" value="1"/>
</dbReference>